<dbReference type="InterPro" id="IPR014756">
    <property type="entry name" value="Ig_E-set"/>
</dbReference>
<dbReference type="SUPFAM" id="SSF56524">
    <property type="entry name" value="Oxidoreductase molybdopterin-binding domain"/>
    <property type="match status" value="1"/>
</dbReference>
<dbReference type="PANTHER" id="PTHR19372:SF7">
    <property type="entry name" value="SULFITE OXIDASE, MITOCHONDRIAL"/>
    <property type="match status" value="1"/>
</dbReference>
<evidence type="ECO:0000313" key="7">
    <source>
        <dbReference type="EMBL" id="CAI8035076.1"/>
    </source>
</evidence>
<sequence>MATESNIDRESSTLLPVADDPLCKEASLTSLDSWITPTDRYYVRNHFSHVPALDLSSWRLEVDGLVDQPISLAFDDVARLPGRELAFTMECAGNSRSYVTPPAEGLAFRHGAVSTASWKGVSLRAVLEMAGVQETATSVVFEGADRGEEEEDGVAFELSYRRSLPLAKALDDDTLLAFEMNGEPITTNHGFPLRLIVPSWYGMASVKWLTRVHLTDQVLDGFFQQRRYVMINEGREDSLEREPVTTVLVKSLIASPRHGEVIQYPSFTIRGFAWSGEGQVARVEVSTDGGRTWADSMLLGEPTPHAWREWELAWQVPSSGHYLLMSRATDSAGNVQPGSIAWNFRGYANNSIHTIAVEAPAGKPIPS</sequence>
<evidence type="ECO:0000256" key="3">
    <source>
        <dbReference type="ARBA" id="ARBA00022723"/>
    </source>
</evidence>
<dbReference type="PANTHER" id="PTHR19372">
    <property type="entry name" value="SULFITE REDUCTASE"/>
    <property type="match status" value="1"/>
</dbReference>
<dbReference type="InterPro" id="IPR005066">
    <property type="entry name" value="MoCF_OxRdtse_dimer"/>
</dbReference>
<dbReference type="Pfam" id="PF00174">
    <property type="entry name" value="Oxidored_molyb"/>
    <property type="match status" value="1"/>
</dbReference>
<protein>
    <submittedName>
        <fullName evidence="7">Sulfite oxidase, mitochondrial</fullName>
    </submittedName>
</protein>
<comment type="caution">
    <text evidence="7">The sequence shown here is derived from an EMBL/GenBank/DDBJ whole genome shotgun (WGS) entry which is preliminary data.</text>
</comment>
<accession>A0AA35SUR0</accession>
<dbReference type="AlphaFoldDB" id="A0AA35SUR0"/>
<dbReference type="CDD" id="cd02110">
    <property type="entry name" value="SO_family_Moco_dimer"/>
    <property type="match status" value="1"/>
</dbReference>
<dbReference type="PRINTS" id="PR00407">
    <property type="entry name" value="EUMOPTERIN"/>
</dbReference>
<proteinExistence type="predicted"/>
<dbReference type="GO" id="GO:0008482">
    <property type="term" value="F:sulfite oxidase activity"/>
    <property type="evidence" value="ECO:0007669"/>
    <property type="project" value="TreeGrafter"/>
</dbReference>
<feature type="domain" description="Oxidoreductase molybdopterin-binding" evidence="5">
    <location>
        <begin position="49"/>
        <end position="222"/>
    </location>
</feature>
<gene>
    <name evidence="7" type="ORF">GBAR_LOCUS19693</name>
</gene>
<reference evidence="7" key="1">
    <citation type="submission" date="2023-03" db="EMBL/GenBank/DDBJ databases">
        <authorList>
            <person name="Steffen K."/>
            <person name="Cardenas P."/>
        </authorList>
    </citation>
    <scope>NUCLEOTIDE SEQUENCE</scope>
</reference>
<dbReference type="Pfam" id="PF03404">
    <property type="entry name" value="Mo-co_dimer"/>
    <property type="match status" value="1"/>
</dbReference>
<dbReference type="EMBL" id="CASHTH010002769">
    <property type="protein sequence ID" value="CAI8035076.1"/>
    <property type="molecule type" value="Genomic_DNA"/>
</dbReference>
<evidence type="ECO:0000313" key="8">
    <source>
        <dbReference type="Proteomes" id="UP001174909"/>
    </source>
</evidence>
<dbReference type="SUPFAM" id="SSF81296">
    <property type="entry name" value="E set domains"/>
    <property type="match status" value="1"/>
</dbReference>
<keyword evidence="8" id="KW-1185">Reference proteome</keyword>
<dbReference type="Gene3D" id="2.60.40.650">
    <property type="match status" value="1"/>
</dbReference>
<evidence type="ECO:0000259" key="5">
    <source>
        <dbReference type="Pfam" id="PF00174"/>
    </source>
</evidence>
<keyword evidence="4" id="KW-0560">Oxidoreductase</keyword>
<keyword evidence="3" id="KW-0479">Metal-binding</keyword>
<dbReference type="GO" id="GO:0006790">
    <property type="term" value="P:sulfur compound metabolic process"/>
    <property type="evidence" value="ECO:0007669"/>
    <property type="project" value="TreeGrafter"/>
</dbReference>
<feature type="domain" description="Moybdenum cofactor oxidoreductase dimerisation" evidence="6">
    <location>
        <begin position="246"/>
        <end position="358"/>
    </location>
</feature>
<name>A0AA35SUR0_GEOBA</name>
<organism evidence="7 8">
    <name type="scientific">Geodia barretti</name>
    <name type="common">Barrett's horny sponge</name>
    <dbReference type="NCBI Taxonomy" id="519541"/>
    <lineage>
        <taxon>Eukaryota</taxon>
        <taxon>Metazoa</taxon>
        <taxon>Porifera</taxon>
        <taxon>Demospongiae</taxon>
        <taxon>Heteroscleromorpha</taxon>
        <taxon>Tetractinellida</taxon>
        <taxon>Astrophorina</taxon>
        <taxon>Geodiidae</taxon>
        <taxon>Geodia</taxon>
    </lineage>
</organism>
<dbReference type="Gene3D" id="3.90.420.10">
    <property type="entry name" value="Oxidoreductase, molybdopterin-binding domain"/>
    <property type="match status" value="1"/>
</dbReference>
<dbReference type="InterPro" id="IPR008335">
    <property type="entry name" value="Mopterin_OxRdtase_euk"/>
</dbReference>
<evidence type="ECO:0000259" key="6">
    <source>
        <dbReference type="Pfam" id="PF03404"/>
    </source>
</evidence>
<dbReference type="GO" id="GO:0030151">
    <property type="term" value="F:molybdenum ion binding"/>
    <property type="evidence" value="ECO:0007669"/>
    <property type="project" value="InterPro"/>
</dbReference>
<dbReference type="InterPro" id="IPR036374">
    <property type="entry name" value="OxRdtase_Mopterin-bd_sf"/>
</dbReference>
<dbReference type="Proteomes" id="UP001174909">
    <property type="component" value="Unassembled WGS sequence"/>
</dbReference>
<evidence type="ECO:0000256" key="1">
    <source>
        <dbReference type="ARBA" id="ARBA00001924"/>
    </source>
</evidence>
<dbReference type="GO" id="GO:0020037">
    <property type="term" value="F:heme binding"/>
    <property type="evidence" value="ECO:0007669"/>
    <property type="project" value="TreeGrafter"/>
</dbReference>
<dbReference type="InterPro" id="IPR000572">
    <property type="entry name" value="OxRdtase_Mopterin-bd_dom"/>
</dbReference>
<dbReference type="GO" id="GO:0043546">
    <property type="term" value="F:molybdopterin cofactor binding"/>
    <property type="evidence" value="ECO:0007669"/>
    <property type="project" value="TreeGrafter"/>
</dbReference>
<evidence type="ECO:0000256" key="4">
    <source>
        <dbReference type="ARBA" id="ARBA00023002"/>
    </source>
</evidence>
<evidence type="ECO:0000256" key="2">
    <source>
        <dbReference type="ARBA" id="ARBA00022505"/>
    </source>
</evidence>
<comment type="cofactor">
    <cofactor evidence="1">
        <name>Mo-molybdopterin</name>
        <dbReference type="ChEBI" id="CHEBI:71302"/>
    </cofactor>
</comment>
<keyword evidence="2" id="KW-0500">Molybdenum</keyword>